<keyword evidence="1" id="KW-0472">Membrane</keyword>
<evidence type="ECO:0000313" key="2">
    <source>
        <dbReference type="EMBL" id="CAA0124889.1"/>
    </source>
</evidence>
<name>A0A5S9QZY2_MYCVN</name>
<dbReference type="OrthoDB" id="4743695at2"/>
<feature type="transmembrane region" description="Helical" evidence="1">
    <location>
        <begin position="62"/>
        <end position="84"/>
    </location>
</feature>
<evidence type="ECO:0000256" key="1">
    <source>
        <dbReference type="SAM" id="Phobius"/>
    </source>
</evidence>
<feature type="transmembrane region" description="Helical" evidence="1">
    <location>
        <begin position="21"/>
        <end position="42"/>
    </location>
</feature>
<organism evidence="2 3">
    <name type="scientific">Mycolicibacterium vanbaalenii</name>
    <name type="common">Mycobacterium vanbaalenii</name>
    <dbReference type="NCBI Taxonomy" id="110539"/>
    <lineage>
        <taxon>Bacteria</taxon>
        <taxon>Bacillati</taxon>
        <taxon>Actinomycetota</taxon>
        <taxon>Actinomycetes</taxon>
        <taxon>Mycobacteriales</taxon>
        <taxon>Mycobacteriaceae</taxon>
        <taxon>Mycolicibacterium</taxon>
    </lineage>
</organism>
<sequence length="86" mass="9384">MSGLRQGVRRLLSRQLSVADVIELALWLAIPYAAAGLVWAYFQTEELRHLEGVLQPWLPAGAGMAAYLIVAGLWPLYLVFATVCGA</sequence>
<keyword evidence="1" id="KW-1133">Transmembrane helix</keyword>
<protein>
    <submittedName>
        <fullName evidence="2">Uncharacterized protein</fullName>
    </submittedName>
</protein>
<reference evidence="2 3" key="1">
    <citation type="submission" date="2019-11" db="EMBL/GenBank/DDBJ databases">
        <authorList>
            <person name="Holert J."/>
        </authorList>
    </citation>
    <scope>NUCLEOTIDE SEQUENCE [LARGE SCALE GENOMIC DNA]</scope>
    <source>
        <strain evidence="2">BC8_1</strain>
    </source>
</reference>
<dbReference type="EMBL" id="CACSIP010000023">
    <property type="protein sequence ID" value="CAA0124889.1"/>
    <property type="molecule type" value="Genomic_DNA"/>
</dbReference>
<keyword evidence="1" id="KW-0812">Transmembrane</keyword>
<dbReference type="RefSeq" id="WP_159232050.1">
    <property type="nucleotide sequence ID" value="NZ_CACSIP010000023.1"/>
</dbReference>
<keyword evidence="3" id="KW-1185">Reference proteome</keyword>
<dbReference type="AlphaFoldDB" id="A0A5S9QZY2"/>
<dbReference type="Proteomes" id="UP000430146">
    <property type="component" value="Unassembled WGS sequence"/>
</dbReference>
<gene>
    <name evidence="2" type="ORF">AELLOGFF_01205</name>
</gene>
<evidence type="ECO:0000313" key="3">
    <source>
        <dbReference type="Proteomes" id="UP000430146"/>
    </source>
</evidence>
<proteinExistence type="predicted"/>
<accession>A0A5S9QZY2</accession>